<keyword evidence="1 3" id="KW-0597">Phosphoprotein</keyword>
<dbReference type="PRINTS" id="PR00038">
    <property type="entry name" value="HTHLUXR"/>
</dbReference>
<keyword evidence="2" id="KW-0238">DNA-binding</keyword>
<feature type="domain" description="HTH luxR-type" evidence="4">
    <location>
        <begin position="149"/>
        <end position="214"/>
    </location>
</feature>
<accession>A0A4R0QQE8</accession>
<dbReference type="PANTHER" id="PTHR43214">
    <property type="entry name" value="TWO-COMPONENT RESPONSE REGULATOR"/>
    <property type="match status" value="1"/>
</dbReference>
<dbReference type="Gene3D" id="3.40.50.2300">
    <property type="match status" value="1"/>
</dbReference>
<sequence length="237" mass="27135">MSEIDERPARIVIAEDQALINYMLTHLLNEQKNIDVVAQTFNGAEALEATRSLHPDIVLMDIRMPFMDGLEATRAIKDEINDVNVVILTTFDSPRHRYFARDFGASEFLLKDISHDDLLHTLDDVYHAPFGSPSRTLTDKTVPHDKNSDSYEFAELTARERDVIIQVAEGYTNEQIANTLHISIETVKTHIRHILPKIHASNRMQIISFAYENALLYKYNPYEPAATYYDERGTVAR</sequence>
<evidence type="ECO:0000313" key="6">
    <source>
        <dbReference type="EMBL" id="TCD53538.1"/>
    </source>
</evidence>
<feature type="domain" description="Response regulatory" evidence="5">
    <location>
        <begin position="10"/>
        <end position="126"/>
    </location>
</feature>
<dbReference type="PROSITE" id="PS50043">
    <property type="entry name" value="HTH_LUXR_2"/>
    <property type="match status" value="1"/>
</dbReference>
<dbReference type="GO" id="GO:0006355">
    <property type="term" value="P:regulation of DNA-templated transcription"/>
    <property type="evidence" value="ECO:0007669"/>
    <property type="project" value="InterPro"/>
</dbReference>
<dbReference type="EMBL" id="RXLP01000027">
    <property type="protein sequence ID" value="TCD53538.1"/>
    <property type="molecule type" value="Genomic_DNA"/>
</dbReference>
<dbReference type="PANTHER" id="PTHR43214:SF43">
    <property type="entry name" value="TWO-COMPONENT RESPONSE REGULATOR"/>
    <property type="match status" value="1"/>
</dbReference>
<dbReference type="CDD" id="cd17535">
    <property type="entry name" value="REC_NarL-like"/>
    <property type="match status" value="1"/>
</dbReference>
<evidence type="ECO:0000256" key="1">
    <source>
        <dbReference type="ARBA" id="ARBA00022553"/>
    </source>
</evidence>
<dbReference type="SUPFAM" id="SSF46894">
    <property type="entry name" value="C-terminal effector domain of the bipartite response regulators"/>
    <property type="match status" value="1"/>
</dbReference>
<dbReference type="Proteomes" id="UP000291289">
    <property type="component" value="Unassembled WGS sequence"/>
</dbReference>
<evidence type="ECO:0000259" key="4">
    <source>
        <dbReference type="PROSITE" id="PS50043"/>
    </source>
</evidence>
<evidence type="ECO:0000259" key="5">
    <source>
        <dbReference type="PROSITE" id="PS50110"/>
    </source>
</evidence>
<dbReference type="InterPro" id="IPR011006">
    <property type="entry name" value="CheY-like_superfamily"/>
</dbReference>
<dbReference type="InterPro" id="IPR039420">
    <property type="entry name" value="WalR-like"/>
</dbReference>
<dbReference type="GO" id="GO:0003677">
    <property type="term" value="F:DNA binding"/>
    <property type="evidence" value="ECO:0007669"/>
    <property type="project" value="UniProtKB-KW"/>
</dbReference>
<organism evidence="6 7">
    <name type="scientific">Alloscardovia theropitheci</name>
    <dbReference type="NCBI Taxonomy" id="2496842"/>
    <lineage>
        <taxon>Bacteria</taxon>
        <taxon>Bacillati</taxon>
        <taxon>Actinomycetota</taxon>
        <taxon>Actinomycetes</taxon>
        <taxon>Bifidobacteriales</taxon>
        <taxon>Bifidobacteriaceae</taxon>
        <taxon>Alloscardovia</taxon>
    </lineage>
</organism>
<dbReference type="SUPFAM" id="SSF52172">
    <property type="entry name" value="CheY-like"/>
    <property type="match status" value="1"/>
</dbReference>
<dbReference type="AlphaFoldDB" id="A0A4R0QQE8"/>
<feature type="modified residue" description="4-aspartylphosphate" evidence="3">
    <location>
        <position position="61"/>
    </location>
</feature>
<dbReference type="GO" id="GO:0000160">
    <property type="term" value="P:phosphorelay signal transduction system"/>
    <property type="evidence" value="ECO:0007669"/>
    <property type="project" value="InterPro"/>
</dbReference>
<proteinExistence type="predicted"/>
<keyword evidence="7" id="KW-1185">Reference proteome</keyword>
<name>A0A4R0QQE8_9BIFI</name>
<dbReference type="InterPro" id="IPR000792">
    <property type="entry name" value="Tscrpt_reg_LuxR_C"/>
</dbReference>
<dbReference type="PROSITE" id="PS00622">
    <property type="entry name" value="HTH_LUXR_1"/>
    <property type="match status" value="1"/>
</dbReference>
<dbReference type="Pfam" id="PF00196">
    <property type="entry name" value="GerE"/>
    <property type="match status" value="1"/>
</dbReference>
<evidence type="ECO:0000313" key="7">
    <source>
        <dbReference type="Proteomes" id="UP000291289"/>
    </source>
</evidence>
<dbReference type="InterPro" id="IPR016032">
    <property type="entry name" value="Sig_transdc_resp-reg_C-effctor"/>
</dbReference>
<evidence type="ECO:0000256" key="2">
    <source>
        <dbReference type="ARBA" id="ARBA00023125"/>
    </source>
</evidence>
<dbReference type="SMART" id="SM00421">
    <property type="entry name" value="HTH_LUXR"/>
    <property type="match status" value="1"/>
</dbReference>
<gene>
    <name evidence="6" type="ORF">EJ419_07780</name>
</gene>
<dbReference type="InterPro" id="IPR058245">
    <property type="entry name" value="NreC/VraR/RcsB-like_REC"/>
</dbReference>
<dbReference type="RefSeq" id="WP_131285286.1">
    <property type="nucleotide sequence ID" value="NZ_RXLP01000027.1"/>
</dbReference>
<dbReference type="InterPro" id="IPR001789">
    <property type="entry name" value="Sig_transdc_resp-reg_receiver"/>
</dbReference>
<dbReference type="OrthoDB" id="9808843at2"/>
<evidence type="ECO:0000256" key="3">
    <source>
        <dbReference type="PROSITE-ProRule" id="PRU00169"/>
    </source>
</evidence>
<reference evidence="6 7" key="1">
    <citation type="submission" date="2018-12" db="EMBL/GenBank/DDBJ databases">
        <title>Alloscrdovia theropitheci sp. nov: a novel taxon from the feces of the bleeding-herat monkey (Theropithecus geleda).</title>
        <authorList>
            <person name="Modesto M."/>
        </authorList>
    </citation>
    <scope>NUCLEOTIDE SEQUENCE [LARGE SCALE GENOMIC DNA]</scope>
    <source>
        <strain evidence="6 7">GLDI4/2</strain>
    </source>
</reference>
<dbReference type="PROSITE" id="PS50110">
    <property type="entry name" value="RESPONSE_REGULATORY"/>
    <property type="match status" value="1"/>
</dbReference>
<dbReference type="CDD" id="cd06170">
    <property type="entry name" value="LuxR_C_like"/>
    <property type="match status" value="1"/>
</dbReference>
<dbReference type="Pfam" id="PF00072">
    <property type="entry name" value="Response_reg"/>
    <property type="match status" value="1"/>
</dbReference>
<comment type="caution">
    <text evidence="6">The sequence shown here is derived from an EMBL/GenBank/DDBJ whole genome shotgun (WGS) entry which is preliminary data.</text>
</comment>
<protein>
    <submittedName>
        <fullName evidence="6">Response regulator transcription factor</fullName>
    </submittedName>
</protein>
<dbReference type="SMART" id="SM00448">
    <property type="entry name" value="REC"/>
    <property type="match status" value="1"/>
</dbReference>